<evidence type="ECO:0008006" key="3">
    <source>
        <dbReference type="Google" id="ProtNLM"/>
    </source>
</evidence>
<keyword evidence="2" id="KW-1185">Reference proteome</keyword>
<accession>A0A316DIS7</accession>
<organism evidence="1 2">
    <name type="scientific">Arcicella aurantiaca</name>
    <dbReference type="NCBI Taxonomy" id="591202"/>
    <lineage>
        <taxon>Bacteria</taxon>
        <taxon>Pseudomonadati</taxon>
        <taxon>Bacteroidota</taxon>
        <taxon>Cytophagia</taxon>
        <taxon>Cytophagales</taxon>
        <taxon>Flectobacillaceae</taxon>
        <taxon>Arcicella</taxon>
    </lineage>
</organism>
<dbReference type="OrthoDB" id="965519at2"/>
<sequence length="64" mass="6747">MKKQIKVINQLALDKETISKLDEDQLKNVAGGGSLSCNGAAAVAESDDEVLGFNSCCNDSCNKN</sequence>
<dbReference type="Proteomes" id="UP000245489">
    <property type="component" value="Unassembled WGS sequence"/>
</dbReference>
<gene>
    <name evidence="1" type="ORF">LV89_04225</name>
</gene>
<reference evidence="1 2" key="1">
    <citation type="submission" date="2018-05" db="EMBL/GenBank/DDBJ databases">
        <title>Genomic Encyclopedia of Archaeal and Bacterial Type Strains, Phase II (KMG-II): from individual species to whole genera.</title>
        <authorList>
            <person name="Goeker M."/>
        </authorList>
    </citation>
    <scope>NUCLEOTIDE SEQUENCE [LARGE SCALE GENOMIC DNA]</scope>
    <source>
        <strain evidence="1 2">DSM 22214</strain>
    </source>
</reference>
<proteinExistence type="predicted"/>
<evidence type="ECO:0000313" key="1">
    <source>
        <dbReference type="EMBL" id="PWK18074.1"/>
    </source>
</evidence>
<dbReference type="RefSeq" id="WP_109744886.1">
    <property type="nucleotide sequence ID" value="NZ_QGGO01000032.1"/>
</dbReference>
<dbReference type="EMBL" id="QGGO01000032">
    <property type="protein sequence ID" value="PWK18074.1"/>
    <property type="molecule type" value="Genomic_DNA"/>
</dbReference>
<dbReference type="AlphaFoldDB" id="A0A316DIS7"/>
<protein>
    <recommendedName>
        <fullName evidence="3">Natural product</fullName>
    </recommendedName>
</protein>
<dbReference type="NCBIfam" id="NF038153">
    <property type="entry name" value="lant_leader_L1a"/>
    <property type="match status" value="1"/>
</dbReference>
<name>A0A316DIS7_9BACT</name>
<evidence type="ECO:0000313" key="2">
    <source>
        <dbReference type="Proteomes" id="UP000245489"/>
    </source>
</evidence>
<comment type="caution">
    <text evidence="1">The sequence shown here is derived from an EMBL/GenBank/DDBJ whole genome shotgun (WGS) entry which is preliminary data.</text>
</comment>
<dbReference type="InterPro" id="IPR058238">
    <property type="entry name" value="Lant_leader_dom"/>
</dbReference>